<dbReference type="EMBL" id="CP019437">
    <property type="protein sequence ID" value="AQS48039.1"/>
    <property type="molecule type" value="Genomic_DNA"/>
</dbReference>
<keyword evidence="3" id="KW-1185">Reference proteome</keyword>
<dbReference type="InterPro" id="IPR003594">
    <property type="entry name" value="HATPase_dom"/>
</dbReference>
<dbReference type="SUPFAM" id="SSF81606">
    <property type="entry name" value="PP2C-like"/>
    <property type="match status" value="1"/>
</dbReference>
<dbReference type="Pfam" id="PF13581">
    <property type="entry name" value="HATPase_c_2"/>
    <property type="match status" value="1"/>
</dbReference>
<evidence type="ECO:0000313" key="3">
    <source>
        <dbReference type="Proteomes" id="UP000185622"/>
    </source>
</evidence>
<name>A0ABM6IGU6_9RHOB</name>
<dbReference type="CDD" id="cd16934">
    <property type="entry name" value="HATPase_RsbT-like"/>
    <property type="match status" value="1"/>
</dbReference>
<dbReference type="SMART" id="SM00331">
    <property type="entry name" value="PP2C_SIG"/>
    <property type="match status" value="1"/>
</dbReference>
<dbReference type="Gene3D" id="3.60.40.10">
    <property type="entry name" value="PPM-type phosphatase domain"/>
    <property type="match status" value="1"/>
</dbReference>
<dbReference type="InterPro" id="IPR001932">
    <property type="entry name" value="PPM-type_phosphatase-like_dom"/>
</dbReference>
<dbReference type="InterPro" id="IPR036457">
    <property type="entry name" value="PPM-type-like_dom_sf"/>
</dbReference>
<protein>
    <recommendedName>
        <fullName evidence="1">PPM-type phosphatase domain-containing protein</fullName>
    </recommendedName>
</protein>
<reference evidence="2 3" key="1">
    <citation type="submission" date="2017-01" db="EMBL/GenBank/DDBJ databases">
        <title>The complete genome sequence of a sulfur-oxidizing marine bacterium Thioclava sp. 25B10_4T.</title>
        <authorList>
            <person name="Liu Y."/>
            <person name="Lai Q."/>
            <person name="Shao Z."/>
        </authorList>
    </citation>
    <scope>NUCLEOTIDE SEQUENCE [LARGE SCALE GENOMIC DNA]</scope>
    <source>
        <strain evidence="2 3">25B10_4</strain>
    </source>
</reference>
<dbReference type="RefSeq" id="WP_075774714.1">
    <property type="nucleotide sequence ID" value="NZ_CP019437.1"/>
</dbReference>
<evidence type="ECO:0000259" key="1">
    <source>
        <dbReference type="SMART" id="SM00331"/>
    </source>
</evidence>
<proteinExistence type="predicted"/>
<dbReference type="InterPro" id="IPR036890">
    <property type="entry name" value="HATPase_C_sf"/>
</dbReference>
<gene>
    <name evidence="2" type="ORF">BMG03_09630</name>
</gene>
<dbReference type="Proteomes" id="UP000185622">
    <property type="component" value="Chromosome"/>
</dbReference>
<feature type="domain" description="PPM-type phosphatase" evidence="1">
    <location>
        <begin position="140"/>
        <end position="330"/>
    </location>
</feature>
<dbReference type="SUPFAM" id="SSF55874">
    <property type="entry name" value="ATPase domain of HSP90 chaperone/DNA topoisomerase II/histidine kinase"/>
    <property type="match status" value="1"/>
</dbReference>
<organism evidence="2 3">
    <name type="scientific">Thioclava nitratireducens</name>
    <dbReference type="NCBI Taxonomy" id="1915078"/>
    <lineage>
        <taxon>Bacteria</taxon>
        <taxon>Pseudomonadati</taxon>
        <taxon>Pseudomonadota</taxon>
        <taxon>Alphaproteobacteria</taxon>
        <taxon>Rhodobacterales</taxon>
        <taxon>Paracoccaceae</taxon>
        <taxon>Thioclava</taxon>
    </lineage>
</organism>
<sequence length="344" mass="36435">MNQWVEIDDRSAVAVVRRLARRHGVAIGLPETRVGELAIVATEAATNMLRYAERGRALIELVRQPGADVINMIFTDRGPGISDIDRMFQDGESSTDSAGLGLGAIVRLSDTFDIFSSPDTGTTIVCTFGGKSSGADCGVEAVGLRVCHPNEDTCGDDFQIRQTPRATDVLLCDGLGHGPAAAEAAGEVIAAAGAAGGLSSEPGKLMRQITERLVGRRGAVVALMHVAQPQMELRYAALGNISTLLIGAKGIRRLAVRDGRIGGAATHGYEEAVQLEAGDMVILHSDGLKTLREAHFPPGLLKKSPLLIAGFLLDRAFRGRDDASIVVMRINRGGDQLPWQNSPP</sequence>
<accession>A0ABM6IGU6</accession>
<dbReference type="Pfam" id="PF07228">
    <property type="entry name" value="SpoIIE"/>
    <property type="match status" value="1"/>
</dbReference>
<evidence type="ECO:0000313" key="2">
    <source>
        <dbReference type="EMBL" id="AQS48039.1"/>
    </source>
</evidence>
<dbReference type="PANTHER" id="PTHR35801">
    <property type="entry name" value="PHOSPHOSERINE PHOSPHATASE RSBX"/>
    <property type="match status" value="1"/>
</dbReference>
<dbReference type="Gene3D" id="3.30.565.10">
    <property type="entry name" value="Histidine kinase-like ATPase, C-terminal domain"/>
    <property type="match status" value="1"/>
</dbReference>
<dbReference type="PANTHER" id="PTHR35801:SF1">
    <property type="entry name" value="PHOSPHOSERINE PHOSPHATASE RSBX"/>
    <property type="match status" value="1"/>
</dbReference>
<dbReference type="InterPro" id="IPR039248">
    <property type="entry name" value="Ptase_RsbX"/>
</dbReference>